<sequence length="377" mass="42804">MCPAMNILGVEKTKETECRYQKGVRHLCESGITRIPRKYVLPVSDRPLIHVKKEEEEKIDENLNLPIIDFAQLQGPNRSQVLKSLAKACEEYGFFQVVNHGIHSDTIHHIIEVGKKFFELPFEERAKYMSNDMQAPVRLGTSFNQNKDGVFCWRDFLKLSCHSLSSDLLSLWPSSPVELREAASNYSNQTKLLYQLLMGAILESLGIMNYDQDNIDSSNNLKEFEDGSQLLVLNCYPSCPQPDLTLGMPPHSDYGLLTLLLQDEVKGLQIQHQGKWLTVEPIPNSFVVNVGDHLEIFSNGRYKSVLHRVLVNSSKSRISVASLHSLPYSSIIQPSPKLINESNPKLYKDTDFATFLEYISSCEHKSKSFLESRKLAN</sequence>
<dbReference type="InterPro" id="IPR044861">
    <property type="entry name" value="IPNS-like_FE2OG_OXY"/>
</dbReference>
<dbReference type="InterPro" id="IPR050295">
    <property type="entry name" value="Plant_2OG-oxidoreductases"/>
</dbReference>
<evidence type="ECO:0000313" key="9">
    <source>
        <dbReference type="Proteomes" id="UP000823775"/>
    </source>
</evidence>
<evidence type="ECO:0000256" key="1">
    <source>
        <dbReference type="ARBA" id="ARBA00008056"/>
    </source>
</evidence>
<dbReference type="SUPFAM" id="SSF51197">
    <property type="entry name" value="Clavaminate synthase-like"/>
    <property type="match status" value="1"/>
</dbReference>
<feature type="domain" description="Fe2OG dioxygenase" evidence="7">
    <location>
        <begin position="226"/>
        <end position="326"/>
    </location>
</feature>
<comment type="caution">
    <text evidence="8">The sequence shown here is derived from an EMBL/GenBank/DDBJ whole genome shotgun (WGS) entry which is preliminary data.</text>
</comment>
<evidence type="ECO:0000256" key="3">
    <source>
        <dbReference type="ARBA" id="ARBA00022896"/>
    </source>
</evidence>
<dbReference type="InterPro" id="IPR026992">
    <property type="entry name" value="DIOX_N"/>
</dbReference>
<evidence type="ECO:0000259" key="7">
    <source>
        <dbReference type="PROSITE" id="PS51471"/>
    </source>
</evidence>
<keyword evidence="9" id="KW-1185">Reference proteome</keyword>
<dbReference type="PRINTS" id="PR00682">
    <property type="entry name" value="IPNSYNTHASE"/>
</dbReference>
<dbReference type="Proteomes" id="UP000823775">
    <property type="component" value="Unassembled WGS sequence"/>
</dbReference>
<comment type="similarity">
    <text evidence="1 6">Belongs to the iron/ascorbate-dependent oxidoreductase family.</text>
</comment>
<gene>
    <name evidence="8" type="ORF">HAX54_019448</name>
</gene>
<evidence type="ECO:0000256" key="5">
    <source>
        <dbReference type="ARBA" id="ARBA00023004"/>
    </source>
</evidence>
<proteinExistence type="inferred from homology"/>
<dbReference type="Pfam" id="PF03171">
    <property type="entry name" value="2OG-FeII_Oxy"/>
    <property type="match status" value="1"/>
</dbReference>
<organism evidence="8 9">
    <name type="scientific">Datura stramonium</name>
    <name type="common">Jimsonweed</name>
    <name type="synonym">Common thornapple</name>
    <dbReference type="NCBI Taxonomy" id="4076"/>
    <lineage>
        <taxon>Eukaryota</taxon>
        <taxon>Viridiplantae</taxon>
        <taxon>Streptophyta</taxon>
        <taxon>Embryophyta</taxon>
        <taxon>Tracheophyta</taxon>
        <taxon>Spermatophyta</taxon>
        <taxon>Magnoliopsida</taxon>
        <taxon>eudicotyledons</taxon>
        <taxon>Gunneridae</taxon>
        <taxon>Pentapetalae</taxon>
        <taxon>asterids</taxon>
        <taxon>lamiids</taxon>
        <taxon>Solanales</taxon>
        <taxon>Solanaceae</taxon>
        <taxon>Solanoideae</taxon>
        <taxon>Datureae</taxon>
        <taxon>Datura</taxon>
    </lineage>
</organism>
<accession>A0ABS8UR80</accession>
<keyword evidence="4 6" id="KW-0560">Oxidoreductase</keyword>
<protein>
    <recommendedName>
        <fullName evidence="7">Fe2OG dioxygenase domain-containing protein</fullName>
    </recommendedName>
</protein>
<evidence type="ECO:0000256" key="4">
    <source>
        <dbReference type="ARBA" id="ARBA00023002"/>
    </source>
</evidence>
<evidence type="ECO:0000313" key="8">
    <source>
        <dbReference type="EMBL" id="MCD9560703.1"/>
    </source>
</evidence>
<dbReference type="EMBL" id="JACEIK010002363">
    <property type="protein sequence ID" value="MCD9560703.1"/>
    <property type="molecule type" value="Genomic_DNA"/>
</dbReference>
<dbReference type="InterPro" id="IPR027443">
    <property type="entry name" value="IPNS-like_sf"/>
</dbReference>
<evidence type="ECO:0000256" key="6">
    <source>
        <dbReference type="RuleBase" id="RU003682"/>
    </source>
</evidence>
<keyword evidence="5 6" id="KW-0408">Iron</keyword>
<dbReference type="Gene3D" id="2.60.120.330">
    <property type="entry name" value="B-lactam Antibiotic, Isopenicillin N Synthase, Chain"/>
    <property type="match status" value="1"/>
</dbReference>
<keyword evidence="2 6" id="KW-0479">Metal-binding</keyword>
<dbReference type="Pfam" id="PF14226">
    <property type="entry name" value="DIOX_N"/>
    <property type="match status" value="1"/>
</dbReference>
<dbReference type="PANTHER" id="PTHR47991">
    <property type="entry name" value="OXOGLUTARATE/IRON-DEPENDENT DIOXYGENASE"/>
    <property type="match status" value="1"/>
</dbReference>
<dbReference type="PROSITE" id="PS51471">
    <property type="entry name" value="FE2OG_OXY"/>
    <property type="match status" value="1"/>
</dbReference>
<dbReference type="InterPro" id="IPR005123">
    <property type="entry name" value="Oxoglu/Fe-dep_dioxygenase_dom"/>
</dbReference>
<evidence type="ECO:0000256" key="2">
    <source>
        <dbReference type="ARBA" id="ARBA00022723"/>
    </source>
</evidence>
<name>A0ABS8UR80_DATST</name>
<keyword evidence="3" id="KW-0847">Vitamin C</keyword>
<reference evidence="8 9" key="1">
    <citation type="journal article" date="2021" name="BMC Genomics">
        <title>Datura genome reveals duplications of psychoactive alkaloid biosynthetic genes and high mutation rate following tissue culture.</title>
        <authorList>
            <person name="Rajewski A."/>
            <person name="Carter-House D."/>
            <person name="Stajich J."/>
            <person name="Litt A."/>
        </authorList>
    </citation>
    <scope>NUCLEOTIDE SEQUENCE [LARGE SCALE GENOMIC DNA]</scope>
    <source>
        <strain evidence="8">AR-01</strain>
    </source>
</reference>